<dbReference type="EMBL" id="WNWW01000246">
    <property type="protein sequence ID" value="KAF3427810.1"/>
    <property type="molecule type" value="Genomic_DNA"/>
</dbReference>
<proteinExistence type="predicted"/>
<dbReference type="PANTHER" id="PTHR21215">
    <property type="entry name" value="LD36024P"/>
    <property type="match status" value="1"/>
</dbReference>
<dbReference type="Proteomes" id="UP000655588">
    <property type="component" value="Unassembled WGS sequence"/>
</dbReference>
<evidence type="ECO:0000313" key="1">
    <source>
        <dbReference type="EMBL" id="KAF3427810.1"/>
    </source>
</evidence>
<comment type="caution">
    <text evidence="1">The sequence shown here is derived from an EMBL/GenBank/DDBJ whole genome shotgun (WGS) entry which is preliminary data.</text>
</comment>
<evidence type="ECO:0000313" key="2">
    <source>
        <dbReference type="Proteomes" id="UP000655588"/>
    </source>
</evidence>
<name>A0A833VXY2_9HYME</name>
<gene>
    <name evidence="1" type="ORF">E2986_13019</name>
</gene>
<reference evidence="1" key="1">
    <citation type="submission" date="2019-11" db="EMBL/GenBank/DDBJ databases">
        <title>The nuclear and mitochondrial genomes of Frieseomelitta varia - a highly eusocial stingless bee (Meliponini) with a permanently sterile worker caste.</title>
        <authorList>
            <person name="Freitas F.C.P."/>
            <person name="Lourenco A.P."/>
            <person name="Nunes F.M.F."/>
            <person name="Paschoal A.R."/>
            <person name="Abreu F.C.P."/>
            <person name="Barbin F.O."/>
            <person name="Bataglia L."/>
            <person name="Cardoso-Junior C.A.M."/>
            <person name="Cervoni M.S."/>
            <person name="Silva S.R."/>
            <person name="Dalarmi F."/>
            <person name="Del Lama M.A."/>
            <person name="Depintor T.S."/>
            <person name="Ferreira K.M."/>
            <person name="Goria P.S."/>
            <person name="Jaskot M.C."/>
            <person name="Lago D.C."/>
            <person name="Luna-Lucena D."/>
            <person name="Moda L.M."/>
            <person name="Nascimento L."/>
            <person name="Pedrino M."/>
            <person name="Rabico F.O."/>
            <person name="Sanches F.C."/>
            <person name="Santos D.E."/>
            <person name="Santos C.G."/>
            <person name="Vieira J."/>
            <person name="Lopes T.F."/>
            <person name="Barchuk A.R."/>
            <person name="Hartfelder K."/>
            <person name="Simoes Z.L.P."/>
            <person name="Bitondi M.M.G."/>
            <person name="Pinheiro D.G."/>
        </authorList>
    </citation>
    <scope>NUCLEOTIDE SEQUENCE</scope>
    <source>
        <strain evidence="1">USP_RPSP 00005682</strain>
        <tissue evidence="1">Whole individual</tissue>
    </source>
</reference>
<organism evidence="1 2">
    <name type="scientific">Frieseomelitta varia</name>
    <dbReference type="NCBI Taxonomy" id="561572"/>
    <lineage>
        <taxon>Eukaryota</taxon>
        <taxon>Metazoa</taxon>
        <taxon>Ecdysozoa</taxon>
        <taxon>Arthropoda</taxon>
        <taxon>Hexapoda</taxon>
        <taxon>Insecta</taxon>
        <taxon>Pterygota</taxon>
        <taxon>Neoptera</taxon>
        <taxon>Endopterygota</taxon>
        <taxon>Hymenoptera</taxon>
        <taxon>Apocrita</taxon>
        <taxon>Aculeata</taxon>
        <taxon>Apoidea</taxon>
        <taxon>Anthophila</taxon>
        <taxon>Apidae</taxon>
        <taxon>Frieseomelitta</taxon>
    </lineage>
</organism>
<protein>
    <submittedName>
        <fullName evidence="1">Uncharacterized protein</fullName>
    </submittedName>
</protein>
<dbReference type="PANTHER" id="PTHR21215:SF0">
    <property type="entry name" value="LD36024P"/>
    <property type="match status" value="1"/>
</dbReference>
<keyword evidence="2" id="KW-1185">Reference proteome</keyword>
<dbReference type="AlphaFoldDB" id="A0A833VXY2"/>
<dbReference type="Gene3D" id="1.20.140.150">
    <property type="match status" value="1"/>
</dbReference>
<accession>A0A833VXY2</accession>
<sequence>MKACASYCYHKNRYKQIKFAKDERGCRSNSKLRNGSEAIYSRGENLTAGSTAQPMLKVATFTKPKRYIWERVSSVNGETTCSEGVFGKQKVPTQVFQMFLHAIITHHLQLQGTLTQKEMYIRHKWIQKEFILLTLFAYDFLFQCSNSTVNSQEFSSLVAAIREKKINELENKINKQENCKIEAMYIRKPVSELRSQGNCIVAFSTAGTLFLPVFRVTNVKDFDSELNPQISFDIEVIFGPSCSNKRVVVGLRIFMYLWKIWAYENACNIKYTWNLSNVEQRCSDSVTSKNLPNNNKVEKRCRQIKDNSEVVSKDVRPPQIHGGIAVLAFLLSNDRNISIKKPTTARCEVQYAAKHAEQSHLVEQMNTKYYYYTRTQGLFRICYPKERPPTVQTYLSPVETHCMNINYFIPDEENLTRGFSDDAMTRLRT</sequence>